<dbReference type="Gene3D" id="3.20.20.140">
    <property type="entry name" value="Metal-dependent hydrolases"/>
    <property type="match status" value="1"/>
</dbReference>
<dbReference type="NCBIfam" id="TIGR00010">
    <property type="entry name" value="YchF/TatD family DNA exonuclease"/>
    <property type="match status" value="1"/>
</dbReference>
<dbReference type="EMBL" id="JACRSV010000001">
    <property type="protein sequence ID" value="MBC8559313.1"/>
    <property type="molecule type" value="Genomic_DNA"/>
</dbReference>
<comment type="caution">
    <text evidence="4">The sequence shown here is derived from an EMBL/GenBank/DDBJ whole genome shotgun (WGS) entry which is preliminary data.</text>
</comment>
<feature type="binding site" evidence="3">
    <location>
        <position position="11"/>
    </location>
    <ligand>
        <name>a divalent metal cation</name>
        <dbReference type="ChEBI" id="CHEBI:60240"/>
        <label>1</label>
    </ligand>
</feature>
<feature type="binding site" evidence="3">
    <location>
        <position position="153"/>
    </location>
    <ligand>
        <name>a divalent metal cation</name>
        <dbReference type="ChEBI" id="CHEBI:60240"/>
        <label>2</label>
    </ligand>
</feature>
<dbReference type="AlphaFoldDB" id="A0A926E3Z3"/>
<accession>A0A926E3Z3</accession>
<evidence type="ECO:0000256" key="2">
    <source>
        <dbReference type="ARBA" id="ARBA00022801"/>
    </source>
</evidence>
<dbReference type="PIRSF" id="PIRSF005902">
    <property type="entry name" value="DNase_TatD"/>
    <property type="match status" value="1"/>
</dbReference>
<dbReference type="RefSeq" id="WP_249294212.1">
    <property type="nucleotide sequence ID" value="NZ_JACRSV010000001.1"/>
</dbReference>
<dbReference type="GO" id="GO:0005829">
    <property type="term" value="C:cytosol"/>
    <property type="evidence" value="ECO:0007669"/>
    <property type="project" value="TreeGrafter"/>
</dbReference>
<protein>
    <submittedName>
        <fullName evidence="4">TatD family hydrolase</fullName>
    </submittedName>
</protein>
<dbReference type="GO" id="GO:0046872">
    <property type="term" value="F:metal ion binding"/>
    <property type="evidence" value="ECO:0007669"/>
    <property type="project" value="UniProtKB-KW"/>
</dbReference>
<evidence type="ECO:0000256" key="3">
    <source>
        <dbReference type="PIRSR" id="PIRSR005902-1"/>
    </source>
</evidence>
<dbReference type="PANTHER" id="PTHR46124">
    <property type="entry name" value="D-AMINOACYL-TRNA DEACYLASE"/>
    <property type="match status" value="1"/>
</dbReference>
<feature type="binding site" evidence="3">
    <location>
        <position position="95"/>
    </location>
    <ligand>
        <name>a divalent metal cation</name>
        <dbReference type="ChEBI" id="CHEBI:60240"/>
        <label>1</label>
    </ligand>
</feature>
<dbReference type="SUPFAM" id="SSF51556">
    <property type="entry name" value="Metallo-dependent hydrolases"/>
    <property type="match status" value="1"/>
</dbReference>
<keyword evidence="1 3" id="KW-0479">Metal-binding</keyword>
<reference evidence="4" key="1">
    <citation type="submission" date="2020-08" db="EMBL/GenBank/DDBJ databases">
        <title>Genome public.</title>
        <authorList>
            <person name="Liu C."/>
            <person name="Sun Q."/>
        </authorList>
    </citation>
    <scope>NUCLEOTIDE SEQUENCE</scope>
    <source>
        <strain evidence="4">NSJ-33</strain>
    </source>
</reference>
<dbReference type="GO" id="GO:0016788">
    <property type="term" value="F:hydrolase activity, acting on ester bonds"/>
    <property type="evidence" value="ECO:0007669"/>
    <property type="project" value="InterPro"/>
</dbReference>
<organism evidence="4 5">
    <name type="scientific">Fumia xinanensis</name>
    <dbReference type="NCBI Taxonomy" id="2763659"/>
    <lineage>
        <taxon>Bacteria</taxon>
        <taxon>Bacillati</taxon>
        <taxon>Bacillota</taxon>
        <taxon>Clostridia</taxon>
        <taxon>Eubacteriales</taxon>
        <taxon>Oscillospiraceae</taxon>
        <taxon>Fumia</taxon>
    </lineage>
</organism>
<feature type="binding site" evidence="3">
    <location>
        <position position="9"/>
    </location>
    <ligand>
        <name>a divalent metal cation</name>
        <dbReference type="ChEBI" id="CHEBI:60240"/>
        <label>1</label>
    </ligand>
</feature>
<dbReference type="InterPro" id="IPR001130">
    <property type="entry name" value="TatD-like"/>
</dbReference>
<sequence>MYSGIFDSHAHYDDERFDPDREEVIASLTENGVCNVIDIGCDLETSQKASALAQRYPFFYAAVGYHPHEASSFNEEDFSEIKAMLRHPKVVALGEIGLDYHYDLSPREKQIEVFDFQLKVAEELDVPIIIHTREATQDTLNLLQKHNCRGVVHCYSGSAETAKILVRLGYYIGFTGVITFPNARKIVEACDIVPPDRILLETDCPYMAPVPFRGKRCWSPMIEKTAERVAQIKGMEPQTLIDTAQENTMRLFGIQSAQF</sequence>
<evidence type="ECO:0000256" key="1">
    <source>
        <dbReference type="ARBA" id="ARBA00022723"/>
    </source>
</evidence>
<keyword evidence="5" id="KW-1185">Reference proteome</keyword>
<feature type="binding site" evidence="3">
    <location>
        <position position="203"/>
    </location>
    <ligand>
        <name>a divalent metal cation</name>
        <dbReference type="ChEBI" id="CHEBI:60240"/>
        <label>1</label>
    </ligand>
</feature>
<dbReference type="PANTHER" id="PTHR46124:SF2">
    <property type="entry name" value="D-AMINOACYL-TRNA DEACYLASE"/>
    <property type="match status" value="1"/>
</dbReference>
<dbReference type="GO" id="GO:0004536">
    <property type="term" value="F:DNA nuclease activity"/>
    <property type="evidence" value="ECO:0007669"/>
    <property type="project" value="InterPro"/>
</dbReference>
<dbReference type="Proteomes" id="UP000610760">
    <property type="component" value="Unassembled WGS sequence"/>
</dbReference>
<keyword evidence="2 4" id="KW-0378">Hydrolase</keyword>
<gene>
    <name evidence="4" type="ORF">H8710_04425</name>
</gene>
<dbReference type="InterPro" id="IPR032466">
    <property type="entry name" value="Metal_Hydrolase"/>
</dbReference>
<proteinExistence type="predicted"/>
<dbReference type="FunFam" id="3.20.20.140:FF:000005">
    <property type="entry name" value="TatD family hydrolase"/>
    <property type="match status" value="1"/>
</dbReference>
<dbReference type="Pfam" id="PF01026">
    <property type="entry name" value="TatD_DNase"/>
    <property type="match status" value="1"/>
</dbReference>
<dbReference type="InterPro" id="IPR015991">
    <property type="entry name" value="TatD/YcfH-like"/>
</dbReference>
<name>A0A926E3Z3_9FIRM</name>
<evidence type="ECO:0000313" key="5">
    <source>
        <dbReference type="Proteomes" id="UP000610760"/>
    </source>
</evidence>
<dbReference type="CDD" id="cd01310">
    <property type="entry name" value="TatD_DNAse"/>
    <property type="match status" value="1"/>
</dbReference>
<evidence type="ECO:0000313" key="4">
    <source>
        <dbReference type="EMBL" id="MBC8559313.1"/>
    </source>
</evidence>
<feature type="binding site" evidence="3">
    <location>
        <position position="131"/>
    </location>
    <ligand>
        <name>a divalent metal cation</name>
        <dbReference type="ChEBI" id="CHEBI:60240"/>
        <label>2</label>
    </ligand>
</feature>